<comment type="caution">
    <text evidence="14">The sequence shown here is derived from an EMBL/GenBank/DDBJ whole genome shotgun (WGS) entry which is preliminary data.</text>
</comment>
<dbReference type="InterPro" id="IPR016192">
    <property type="entry name" value="APOBEC/CMP_deaminase_Zn-bd"/>
</dbReference>
<evidence type="ECO:0000256" key="1">
    <source>
        <dbReference type="ARBA" id="ARBA00002151"/>
    </source>
</evidence>
<dbReference type="PIRSF" id="PIRSF006769">
    <property type="entry name" value="RibD"/>
    <property type="match status" value="1"/>
</dbReference>
<accession>A0ABT8F8V3</accession>
<evidence type="ECO:0000256" key="6">
    <source>
        <dbReference type="ARBA" id="ARBA00022619"/>
    </source>
</evidence>
<dbReference type="RefSeq" id="WP_320005217.1">
    <property type="nucleotide sequence ID" value="NZ_JAUHJS010000008.1"/>
</dbReference>
<proteinExistence type="inferred from homology"/>
<evidence type="ECO:0000259" key="13">
    <source>
        <dbReference type="PROSITE" id="PS51747"/>
    </source>
</evidence>
<sequence>MNEDYLFMQRALELAQYGAGKVSPNPMVGCVIVHEGKIIGEGWHQRYGGPHAEVHAVEAVADKEVLKESTVYVSLEPCSHTGKTPPCADLLIKHQIKRVVVCHTDPNELVAGKGIKKLQEAGIAVELGLLQKQGEWLNRRFNHYMTHKRPYVILKWAQTADGFVARSNFDSKWISSPLSRQRVHQWRSEEDAILVGSQTVLHDNPQLTTRDWPGKNPIRVVLDRSGVLHSDFQVFYAEAPTLYYTSSEEAHTKHACETPLLKKEGFIEQVLADLYQRKIQSVLVEGGSQMLQAFVSENCWNEARIFQSGTSFGEGLAAPVLRGKCVHQETISTDTLSVLINSR</sequence>
<keyword evidence="8 12" id="KW-0862">Zinc</keyword>
<name>A0ABT8F8V3_9BACT</name>
<keyword evidence="15" id="KW-1185">Reference proteome</keyword>
<dbReference type="PROSITE" id="PS00903">
    <property type="entry name" value="CYT_DCMP_DEAMINASES_1"/>
    <property type="match status" value="1"/>
</dbReference>
<dbReference type="InterPro" id="IPR024072">
    <property type="entry name" value="DHFR-like_dom_sf"/>
</dbReference>
<protein>
    <recommendedName>
        <fullName evidence="12">Riboflavin biosynthesis protein RibD</fullName>
    </recommendedName>
    <domain>
        <recommendedName>
            <fullName evidence="12">Diaminohydroxyphosphoribosylaminopyrimidine deaminase</fullName>
            <shortName evidence="12">DRAP deaminase</shortName>
            <ecNumber evidence="12">3.5.4.26</ecNumber>
        </recommendedName>
        <alternativeName>
            <fullName evidence="12">Riboflavin-specific deaminase</fullName>
        </alternativeName>
    </domain>
    <domain>
        <recommendedName>
            <fullName evidence="12">5-amino-6-(5-phosphoribosylamino)uracil reductase</fullName>
            <ecNumber evidence="12">1.1.1.193</ecNumber>
        </recommendedName>
        <alternativeName>
            <fullName evidence="12">HTP reductase</fullName>
        </alternativeName>
    </domain>
</protein>
<dbReference type="CDD" id="cd01284">
    <property type="entry name" value="Riboflavin_deaminase-reductase"/>
    <property type="match status" value="1"/>
</dbReference>
<dbReference type="InterPro" id="IPR050765">
    <property type="entry name" value="Riboflavin_Biosynth_HTPR"/>
</dbReference>
<gene>
    <name evidence="14" type="primary">ribD</name>
    <name evidence="14" type="ORF">QWY31_14305</name>
</gene>
<feature type="domain" description="CMP/dCMP-type deaminase" evidence="13">
    <location>
        <begin position="2"/>
        <end position="126"/>
    </location>
</feature>
<keyword evidence="12 14" id="KW-0378">Hydrolase</keyword>
<evidence type="ECO:0000256" key="9">
    <source>
        <dbReference type="ARBA" id="ARBA00022857"/>
    </source>
</evidence>
<comment type="catalytic activity">
    <reaction evidence="12">
        <text>2,5-diamino-6-hydroxy-4-(5-phosphoribosylamino)-pyrimidine + H2O + H(+) = 5-amino-6-(5-phospho-D-ribosylamino)uracil + NH4(+)</text>
        <dbReference type="Rhea" id="RHEA:21868"/>
        <dbReference type="ChEBI" id="CHEBI:15377"/>
        <dbReference type="ChEBI" id="CHEBI:15378"/>
        <dbReference type="ChEBI" id="CHEBI:28938"/>
        <dbReference type="ChEBI" id="CHEBI:58453"/>
        <dbReference type="ChEBI" id="CHEBI:58614"/>
        <dbReference type="EC" id="3.5.4.26"/>
    </reaction>
</comment>
<evidence type="ECO:0000256" key="10">
    <source>
        <dbReference type="ARBA" id="ARBA00023002"/>
    </source>
</evidence>
<dbReference type="Pfam" id="PF01872">
    <property type="entry name" value="RibD_C"/>
    <property type="match status" value="1"/>
</dbReference>
<evidence type="ECO:0000256" key="7">
    <source>
        <dbReference type="ARBA" id="ARBA00022723"/>
    </source>
</evidence>
<keyword evidence="7 12" id="KW-0479">Metal-binding</keyword>
<comment type="pathway">
    <text evidence="2 12">Cofactor biosynthesis; riboflavin biosynthesis; 5-amino-6-(D-ribitylamino)uracil from GTP: step 2/4.</text>
</comment>
<dbReference type="SUPFAM" id="SSF53597">
    <property type="entry name" value="Dihydrofolate reductase-like"/>
    <property type="match status" value="1"/>
</dbReference>
<dbReference type="PANTHER" id="PTHR38011">
    <property type="entry name" value="DIHYDROFOLATE REDUCTASE FAMILY PROTEIN (AFU_ORTHOLOGUE AFUA_8G06820)"/>
    <property type="match status" value="1"/>
</dbReference>
<evidence type="ECO:0000256" key="3">
    <source>
        <dbReference type="ARBA" id="ARBA00004910"/>
    </source>
</evidence>
<dbReference type="InterPro" id="IPR002734">
    <property type="entry name" value="RibDG_C"/>
</dbReference>
<dbReference type="Proteomes" id="UP001168552">
    <property type="component" value="Unassembled WGS sequence"/>
</dbReference>
<comment type="function">
    <text evidence="1 12">Converts 2,5-diamino-6-(ribosylamino)-4(3h)-pyrimidinone 5'-phosphate into 5-amino-6-(ribosylamino)-2,4(1h,3h)-pyrimidinedione 5'-phosphate.</text>
</comment>
<keyword evidence="9 12" id="KW-0521">NADP</keyword>
<dbReference type="InterPro" id="IPR002125">
    <property type="entry name" value="CMP_dCMP_dom"/>
</dbReference>
<evidence type="ECO:0000256" key="4">
    <source>
        <dbReference type="ARBA" id="ARBA00005259"/>
    </source>
</evidence>
<dbReference type="Pfam" id="PF00383">
    <property type="entry name" value="dCMP_cyt_deam_1"/>
    <property type="match status" value="1"/>
</dbReference>
<dbReference type="NCBIfam" id="TIGR00326">
    <property type="entry name" value="eubact_ribD"/>
    <property type="match status" value="1"/>
</dbReference>
<evidence type="ECO:0000256" key="8">
    <source>
        <dbReference type="ARBA" id="ARBA00022833"/>
    </source>
</evidence>
<dbReference type="PANTHER" id="PTHR38011:SF7">
    <property type="entry name" value="2,5-DIAMINO-6-RIBOSYLAMINO-4(3H)-PYRIMIDINONE 5'-PHOSPHATE REDUCTASE"/>
    <property type="match status" value="1"/>
</dbReference>
<dbReference type="EC" id="3.5.4.26" evidence="12"/>
<evidence type="ECO:0000256" key="5">
    <source>
        <dbReference type="ARBA" id="ARBA00007417"/>
    </source>
</evidence>
<dbReference type="InterPro" id="IPR016193">
    <property type="entry name" value="Cytidine_deaminase-like"/>
</dbReference>
<comment type="similarity">
    <text evidence="4 12">In the N-terminal section; belongs to the cytidine and deoxycytidylate deaminase family.</text>
</comment>
<evidence type="ECO:0000256" key="2">
    <source>
        <dbReference type="ARBA" id="ARBA00004882"/>
    </source>
</evidence>
<evidence type="ECO:0000313" key="15">
    <source>
        <dbReference type="Proteomes" id="UP001168552"/>
    </source>
</evidence>
<comment type="catalytic activity">
    <reaction evidence="12">
        <text>5-amino-6-(5-phospho-D-ribitylamino)uracil + NADP(+) = 5-amino-6-(5-phospho-D-ribosylamino)uracil + NADPH + H(+)</text>
        <dbReference type="Rhea" id="RHEA:17845"/>
        <dbReference type="ChEBI" id="CHEBI:15378"/>
        <dbReference type="ChEBI" id="CHEBI:57783"/>
        <dbReference type="ChEBI" id="CHEBI:58349"/>
        <dbReference type="ChEBI" id="CHEBI:58421"/>
        <dbReference type="ChEBI" id="CHEBI:58453"/>
        <dbReference type="EC" id="1.1.1.193"/>
    </reaction>
</comment>
<comment type="cofactor">
    <cofactor evidence="12">
        <name>Zn(2+)</name>
        <dbReference type="ChEBI" id="CHEBI:29105"/>
    </cofactor>
    <text evidence="12">Binds 1 zinc ion.</text>
</comment>
<evidence type="ECO:0000256" key="11">
    <source>
        <dbReference type="ARBA" id="ARBA00023268"/>
    </source>
</evidence>
<dbReference type="PROSITE" id="PS51747">
    <property type="entry name" value="CYT_DCMP_DEAMINASES_2"/>
    <property type="match status" value="1"/>
</dbReference>
<keyword evidence="10 12" id="KW-0560">Oxidoreductase</keyword>
<evidence type="ECO:0000313" key="14">
    <source>
        <dbReference type="EMBL" id="MDN4166679.1"/>
    </source>
</evidence>
<keyword evidence="6 12" id="KW-0686">Riboflavin biosynthesis</keyword>
<dbReference type="InterPro" id="IPR004794">
    <property type="entry name" value="Eubact_RibD"/>
</dbReference>
<comment type="pathway">
    <text evidence="3 12">Cofactor biosynthesis; riboflavin biosynthesis; 5-amino-6-(D-ribitylamino)uracil from GTP: step 3/4.</text>
</comment>
<dbReference type="EMBL" id="JAUHJS010000008">
    <property type="protein sequence ID" value="MDN4166679.1"/>
    <property type="molecule type" value="Genomic_DNA"/>
</dbReference>
<reference evidence="14" key="1">
    <citation type="submission" date="2023-06" db="EMBL/GenBank/DDBJ databases">
        <title>Cytophagales bacterium Strain LB-30, isolated from soil.</title>
        <authorList>
            <person name="Liu B."/>
        </authorList>
    </citation>
    <scope>NUCLEOTIDE SEQUENCE</scope>
    <source>
        <strain evidence="14">LB-30</strain>
    </source>
</reference>
<dbReference type="SUPFAM" id="SSF53927">
    <property type="entry name" value="Cytidine deaminase-like"/>
    <property type="match status" value="1"/>
</dbReference>
<dbReference type="GO" id="GO:0008703">
    <property type="term" value="F:5-amino-6-(5-phosphoribosylamino)uracil reductase activity"/>
    <property type="evidence" value="ECO:0007669"/>
    <property type="project" value="UniProtKB-EC"/>
</dbReference>
<keyword evidence="11" id="KW-0511">Multifunctional enzyme</keyword>
<dbReference type="Gene3D" id="3.40.140.10">
    <property type="entry name" value="Cytidine Deaminase, domain 2"/>
    <property type="match status" value="1"/>
</dbReference>
<evidence type="ECO:0000256" key="12">
    <source>
        <dbReference type="PIRNR" id="PIRNR006769"/>
    </source>
</evidence>
<dbReference type="GO" id="GO:0008835">
    <property type="term" value="F:diaminohydroxyphosphoribosylaminopyrimidine deaminase activity"/>
    <property type="evidence" value="ECO:0007669"/>
    <property type="project" value="UniProtKB-EC"/>
</dbReference>
<dbReference type="EC" id="1.1.1.193" evidence="12"/>
<comment type="similarity">
    <text evidence="5 12">In the C-terminal section; belongs to the HTP reductase family.</text>
</comment>
<dbReference type="Gene3D" id="3.40.430.10">
    <property type="entry name" value="Dihydrofolate Reductase, subunit A"/>
    <property type="match status" value="1"/>
</dbReference>
<organism evidence="14 15">
    <name type="scientific">Shiella aurantiaca</name>
    <dbReference type="NCBI Taxonomy" id="3058365"/>
    <lineage>
        <taxon>Bacteria</taxon>
        <taxon>Pseudomonadati</taxon>
        <taxon>Bacteroidota</taxon>
        <taxon>Cytophagia</taxon>
        <taxon>Cytophagales</taxon>
        <taxon>Shiellaceae</taxon>
        <taxon>Shiella</taxon>
    </lineage>
</organism>